<feature type="region of interest" description="Disordered" evidence="1">
    <location>
        <begin position="262"/>
        <end position="311"/>
    </location>
</feature>
<feature type="compositionally biased region" description="Low complexity" evidence="1">
    <location>
        <begin position="34"/>
        <end position="46"/>
    </location>
</feature>
<keyword evidence="4" id="KW-1185">Reference proteome</keyword>
<dbReference type="PANTHER" id="PTHR23509:SF10">
    <property type="entry name" value="LD21067P"/>
    <property type="match status" value="1"/>
</dbReference>
<dbReference type="Pfam" id="PF23465">
    <property type="entry name" value="DUF7131"/>
    <property type="match status" value="1"/>
</dbReference>
<feature type="region of interest" description="Disordered" evidence="1">
    <location>
        <begin position="102"/>
        <end position="128"/>
    </location>
</feature>
<dbReference type="InterPro" id="IPR029058">
    <property type="entry name" value="AB_hydrolase_fold"/>
</dbReference>
<accession>A0ABR1S5I5</accession>
<feature type="compositionally biased region" description="Polar residues" evidence="1">
    <location>
        <begin position="864"/>
        <end position="885"/>
    </location>
</feature>
<gene>
    <name evidence="3" type="ORF">PG991_004027</name>
</gene>
<feature type="compositionally biased region" description="Polar residues" evidence="1">
    <location>
        <begin position="177"/>
        <end position="190"/>
    </location>
</feature>
<feature type="compositionally biased region" description="Polar residues" evidence="1">
    <location>
        <begin position="302"/>
        <end position="311"/>
    </location>
</feature>
<feature type="region of interest" description="Disordered" evidence="1">
    <location>
        <begin position="372"/>
        <end position="469"/>
    </location>
</feature>
<dbReference type="SUPFAM" id="SSF53474">
    <property type="entry name" value="alpha/beta-Hydrolases"/>
    <property type="match status" value="1"/>
</dbReference>
<reference evidence="3 4" key="1">
    <citation type="submission" date="2023-01" db="EMBL/GenBank/DDBJ databases">
        <title>Analysis of 21 Apiospora genomes using comparative genomics revels a genus with tremendous synthesis potential of carbohydrate active enzymes and secondary metabolites.</title>
        <authorList>
            <person name="Sorensen T."/>
        </authorList>
    </citation>
    <scope>NUCLEOTIDE SEQUENCE [LARGE SCALE GENOMIC DNA]</scope>
    <source>
        <strain evidence="3 4">CBS 20057</strain>
    </source>
</reference>
<dbReference type="PANTHER" id="PTHR23509">
    <property type="entry name" value="PA-PL1 PHOSPHOLIPASE FAMILY"/>
    <property type="match status" value="1"/>
</dbReference>
<dbReference type="PROSITE" id="PS51043">
    <property type="entry name" value="DDHD"/>
    <property type="match status" value="1"/>
</dbReference>
<dbReference type="Pfam" id="PF02862">
    <property type="entry name" value="DDHD"/>
    <property type="match status" value="1"/>
</dbReference>
<feature type="compositionally biased region" description="Pro residues" evidence="1">
    <location>
        <begin position="53"/>
        <end position="63"/>
    </location>
</feature>
<evidence type="ECO:0000259" key="2">
    <source>
        <dbReference type="PROSITE" id="PS51043"/>
    </source>
</evidence>
<dbReference type="InterPro" id="IPR055555">
    <property type="entry name" value="PA-PLA1_DUF7131"/>
</dbReference>
<feature type="compositionally biased region" description="Low complexity" evidence="1">
    <location>
        <begin position="288"/>
        <end position="301"/>
    </location>
</feature>
<feature type="compositionally biased region" description="Basic and acidic residues" evidence="1">
    <location>
        <begin position="111"/>
        <end position="121"/>
    </location>
</feature>
<dbReference type="InterPro" id="IPR004177">
    <property type="entry name" value="DDHD_dom"/>
</dbReference>
<dbReference type="SMART" id="SM01127">
    <property type="entry name" value="DDHD"/>
    <property type="match status" value="1"/>
</dbReference>
<comment type="caution">
    <text evidence="3">The sequence shown here is derived from an EMBL/GenBank/DDBJ whole genome shotgun (WGS) entry which is preliminary data.</text>
</comment>
<proteinExistence type="predicted"/>
<feature type="region of interest" description="Disordered" evidence="1">
    <location>
        <begin position="903"/>
        <end position="938"/>
    </location>
</feature>
<feature type="region of interest" description="Disordered" evidence="1">
    <location>
        <begin position="26"/>
        <end position="84"/>
    </location>
</feature>
<dbReference type="EMBL" id="JAQQWI010000007">
    <property type="protein sequence ID" value="KAK8026971.1"/>
    <property type="molecule type" value="Genomic_DNA"/>
</dbReference>
<sequence length="1056" mass="116097">MAPAPASGPTGDLGERKVEKSYLASAVDSINPWNTSRSTSRSNTPTPKEKEMPPPPKAMPAPNPSKKADDHSINNIYGQSLRKYPPDCPPLNVMWFHAVDVPKRKPQLIKGKKEKDKEDVKPPAPKKFVAFTKNDSRSIEGAYQKLLEEVEDQRGRHVSKKRASSTSRRGRDISAADSPNTSIDASQPDQRQGIRVPVNEDFLFDVDIEVRELAPVYWLGPVYDVRRGSWFYQEGSTLRPCEENLAAQLEEGYLKVKPWAYPKSSRSRSNSGSRKDVTPKGSVDNLKAAAAAGGSQSESSQKLLPSQTPTHQPQTYRLFGTYMNSIVTYQDPTTAWLSSESMLSWVTSTVYQRFAGGGYMSGVKLVRGYTDVGKKDEKRPTTPTTGSSAKGTDPSPSLDEKGQKARKRRSAPPLARVDSPADINAAGDGEAPEVESRGDHLKKQFSSYLDTADDPDKQQEKIRQRQEQEIQDDYNAQAGETQGREIEHLVLVTHGIGQLLGLRMESVNFVHDVNMLRKTLKGVYSHSADLRALNSEFGEGPGNCRVQVLPVCWRHLLDFPKRKEKKGEQDLTTAAAFDEEDEYPSLEDITVEGVAFARSLISDLALDVLLYQSAYREQIVEIVLTESNRIYKLFLERNPEFKGKVHIVGHSLGSAIMFDLLCRQKEPSKDNDLLRNPLRFWPANNDRPETPPDSKELAFDFNVEDFYCLGSPIGLFQMLKGRTIAARHLSQLTTPGTPVNSEFREDPFMATSPTERVSTITGLPFSISSPKVGQLFNIFHPSDPIGYRMEPLVSPAMSSLKPQALPYTKKGIFNSVAPQGLSGIGVKVGQSVSGLWSSISGGIASSILNRSLGLSNEEVANMTAHNSQQGSANSSKSNTPGAGTNITGGGVISDATAQLEKTAARKKALARQQSASSGKSLGIPGDDGDGDEGASGHGATLIDDELETLFARFQKKRIEEQKAASSRAEEGQALGDAWAAEEQKAQKIRREEMRVRALNRNGRVDYSIQESVLDFNPINTIASHIAYWQDEDVSHFIMSQLLSSKVKSTASKDVKP</sequence>
<dbReference type="Pfam" id="PF23463">
    <property type="entry name" value="WWE_2"/>
    <property type="match status" value="1"/>
</dbReference>
<evidence type="ECO:0000313" key="3">
    <source>
        <dbReference type="EMBL" id="KAK8026971.1"/>
    </source>
</evidence>
<dbReference type="InterPro" id="IPR057826">
    <property type="entry name" value="WWE_C20G8.02"/>
</dbReference>
<evidence type="ECO:0000313" key="4">
    <source>
        <dbReference type="Proteomes" id="UP001396898"/>
    </source>
</evidence>
<feature type="region of interest" description="Disordered" evidence="1">
    <location>
        <begin position="864"/>
        <end position="889"/>
    </location>
</feature>
<organism evidence="3 4">
    <name type="scientific">Apiospora marii</name>
    <dbReference type="NCBI Taxonomy" id="335849"/>
    <lineage>
        <taxon>Eukaryota</taxon>
        <taxon>Fungi</taxon>
        <taxon>Dikarya</taxon>
        <taxon>Ascomycota</taxon>
        <taxon>Pezizomycotina</taxon>
        <taxon>Sordariomycetes</taxon>
        <taxon>Xylariomycetidae</taxon>
        <taxon>Amphisphaeriales</taxon>
        <taxon>Apiosporaceae</taxon>
        <taxon>Apiospora</taxon>
    </lineage>
</organism>
<name>A0ABR1S5I5_9PEZI</name>
<feature type="region of interest" description="Disordered" evidence="1">
    <location>
        <begin position="1"/>
        <end position="20"/>
    </location>
</feature>
<feature type="domain" description="DDHD" evidence="2">
    <location>
        <begin position="699"/>
        <end position="1043"/>
    </location>
</feature>
<dbReference type="Proteomes" id="UP001396898">
    <property type="component" value="Unassembled WGS sequence"/>
</dbReference>
<dbReference type="InterPro" id="IPR058055">
    <property type="entry name" value="PA-PLA1"/>
</dbReference>
<protein>
    <submittedName>
        <fullName evidence="3">DDHD domain-containing protein</fullName>
    </submittedName>
</protein>
<evidence type="ECO:0000256" key="1">
    <source>
        <dbReference type="SAM" id="MobiDB-lite"/>
    </source>
</evidence>
<feature type="compositionally biased region" description="Basic and acidic residues" evidence="1">
    <location>
        <begin position="454"/>
        <end position="468"/>
    </location>
</feature>
<feature type="region of interest" description="Disordered" evidence="1">
    <location>
        <begin position="150"/>
        <end position="192"/>
    </location>
</feature>
<feature type="compositionally biased region" description="Polar residues" evidence="1">
    <location>
        <begin position="381"/>
        <end position="390"/>
    </location>
</feature>